<sequence>MKNYIAIVSLVLASACTDEGLRGYPADKTIDRGIDSHPLTDLQWGIHIDPDGCDHWMADDGFDGYYVARLDKYGKPVCSGVAPPTYTAGDFKGGSPIPDPN</sequence>
<proteinExistence type="predicted"/>
<evidence type="ECO:0000313" key="2">
    <source>
        <dbReference type="Proteomes" id="UP001348149"/>
    </source>
</evidence>
<dbReference type="RefSeq" id="WP_326295951.1">
    <property type="nucleotide sequence ID" value="NZ_JAYLLH010000003.1"/>
</dbReference>
<reference evidence="1 2" key="1">
    <citation type="submission" date="2024-01" db="EMBL/GenBank/DDBJ databases">
        <title>Mesobacterium rodlantinim sp. nov., isolated from shallow sea hydrothermal systems off Kueishantao Island.</title>
        <authorList>
            <person name="Su Z."/>
            <person name="Tang K."/>
        </authorList>
    </citation>
    <scope>NUCLEOTIDE SEQUENCE [LARGE SCALE GENOMIC DNA]</scope>
    <source>
        <strain evidence="1 2">TK19101</strain>
    </source>
</reference>
<gene>
    <name evidence="1" type="ORF">VK792_03445</name>
</gene>
<comment type="caution">
    <text evidence="1">The sequence shown here is derived from an EMBL/GenBank/DDBJ whole genome shotgun (WGS) entry which is preliminary data.</text>
</comment>
<evidence type="ECO:0008006" key="3">
    <source>
        <dbReference type="Google" id="ProtNLM"/>
    </source>
</evidence>
<dbReference type="EMBL" id="JAYLLH010000003">
    <property type="protein sequence ID" value="MEC3860327.1"/>
    <property type="molecule type" value="Genomic_DNA"/>
</dbReference>
<keyword evidence="2" id="KW-1185">Reference proteome</keyword>
<organism evidence="1 2">
    <name type="scientific">Mesobacterium hydrothermale</name>
    <dbReference type="NCBI Taxonomy" id="3111907"/>
    <lineage>
        <taxon>Bacteria</taxon>
        <taxon>Pseudomonadati</taxon>
        <taxon>Pseudomonadota</taxon>
        <taxon>Alphaproteobacteria</taxon>
        <taxon>Rhodobacterales</taxon>
        <taxon>Roseobacteraceae</taxon>
        <taxon>Mesobacterium</taxon>
    </lineage>
</organism>
<name>A0ABU6HCX6_9RHOB</name>
<dbReference type="Proteomes" id="UP001348149">
    <property type="component" value="Unassembled WGS sequence"/>
</dbReference>
<dbReference type="PROSITE" id="PS51257">
    <property type="entry name" value="PROKAR_LIPOPROTEIN"/>
    <property type="match status" value="1"/>
</dbReference>
<accession>A0ABU6HCX6</accession>
<protein>
    <recommendedName>
        <fullName evidence="3">Lipoprotein</fullName>
    </recommendedName>
</protein>
<evidence type="ECO:0000313" key="1">
    <source>
        <dbReference type="EMBL" id="MEC3860327.1"/>
    </source>
</evidence>